<evidence type="ECO:0000313" key="8">
    <source>
        <dbReference type="EMBL" id="KXV01408.1"/>
    </source>
</evidence>
<evidence type="ECO:0000256" key="4">
    <source>
        <dbReference type="ARBA" id="ARBA00022964"/>
    </source>
</evidence>
<gene>
    <name evidence="8" type="ORF">AD929_06785</name>
</gene>
<evidence type="ECO:0000256" key="2">
    <source>
        <dbReference type="ARBA" id="ARBA00005896"/>
    </source>
</evidence>
<dbReference type="Pfam" id="PF02668">
    <property type="entry name" value="TauD"/>
    <property type="match status" value="1"/>
</dbReference>
<dbReference type="GO" id="GO:0016706">
    <property type="term" value="F:2-oxoglutarate-dependent dioxygenase activity"/>
    <property type="evidence" value="ECO:0007669"/>
    <property type="project" value="TreeGrafter"/>
</dbReference>
<feature type="domain" description="TauD/TfdA-like" evidence="7">
    <location>
        <begin position="19"/>
        <end position="282"/>
    </location>
</feature>
<comment type="cofactor">
    <cofactor evidence="1">
        <name>Fe(2+)</name>
        <dbReference type="ChEBI" id="CHEBI:29033"/>
    </cofactor>
</comment>
<dbReference type="Proteomes" id="UP000075573">
    <property type="component" value="Unassembled WGS sequence"/>
</dbReference>
<evidence type="ECO:0000256" key="6">
    <source>
        <dbReference type="ARBA" id="ARBA00023004"/>
    </source>
</evidence>
<keyword evidence="3" id="KW-0479">Metal-binding</keyword>
<accession>A0A149QVQ9</accession>
<dbReference type="Gene3D" id="3.60.130.10">
    <property type="entry name" value="Clavaminate synthase-like"/>
    <property type="match status" value="1"/>
</dbReference>
<evidence type="ECO:0000313" key="9">
    <source>
        <dbReference type="Proteomes" id="UP000075573"/>
    </source>
</evidence>
<dbReference type="SUPFAM" id="SSF51197">
    <property type="entry name" value="Clavaminate synthase-like"/>
    <property type="match status" value="1"/>
</dbReference>
<evidence type="ECO:0000256" key="3">
    <source>
        <dbReference type="ARBA" id="ARBA00022723"/>
    </source>
</evidence>
<dbReference type="GO" id="GO:0046872">
    <property type="term" value="F:metal ion binding"/>
    <property type="evidence" value="ECO:0007669"/>
    <property type="project" value="UniProtKB-KW"/>
</dbReference>
<reference evidence="8 9" key="1">
    <citation type="submission" date="2015-06" db="EMBL/GenBank/DDBJ databases">
        <title>Improved classification and identification of acetic acid bacteria using matrix-assisted laser desorption/ionization time-of-flight mass spectrometry; Gluconobacter nephelii and Gluconobacter uchimurae are later heterotypic synonyms of Gluconobacter japonicus and Gluconobacter oxydans, respectively.</title>
        <authorList>
            <person name="Li L."/>
            <person name="Cleenwerck I."/>
            <person name="De Vuyst L."/>
            <person name="Vandamme P."/>
        </authorList>
    </citation>
    <scope>NUCLEOTIDE SEQUENCE [LARGE SCALE GENOMIC DNA]</scope>
    <source>
        <strain evidence="8 9">LMG 1764</strain>
    </source>
</reference>
<dbReference type="PANTHER" id="PTHR30468">
    <property type="entry name" value="ALPHA-KETOGLUTARATE-DEPENDENT SULFONATE DIOXYGENASE"/>
    <property type="match status" value="1"/>
</dbReference>
<dbReference type="PANTHER" id="PTHR30468:SF5">
    <property type="entry name" value="ALPHA-KETOGLUTARATE-DEPENDENT SULFATE ESTER DIOXYGENASE"/>
    <property type="match status" value="1"/>
</dbReference>
<dbReference type="PATRIC" id="fig|442.7.peg.1337"/>
<proteinExistence type="inferred from homology"/>
<dbReference type="InterPro" id="IPR051323">
    <property type="entry name" value="AtsK-like"/>
</dbReference>
<dbReference type="RefSeq" id="WP_062495480.1">
    <property type="nucleotide sequence ID" value="NZ_LHZB01000110.1"/>
</dbReference>
<sequence length="310" mass="35356">MTTLRIVPRDPTAADSLTTEKVTSRIGAIVHGINARKPLPEEHKAFLHEALLRHKVIFLRDQFLDDAQHETLSRIFGDPILHPTIPAAEGTPYTFELKSRNGRSTDSWHTDVTFVPAYPKASILRAITIPPYGGSTLWANTATAYDDLPASLQQLADTLWAVHGNDYDTNFYKYDTRNEEIADFRARFISRIYETEHPVVRVHPETGERTLILGHFFKEIRGIPTQHANRLLEIFQSYITQIDNTIRWNWKPGDIAIWDNRATQHYATADFDTHPRLLRRITVRGDIPVSVTGEPSRLLKGPDDGHNLDH</sequence>
<evidence type="ECO:0000256" key="5">
    <source>
        <dbReference type="ARBA" id="ARBA00023002"/>
    </source>
</evidence>
<comment type="similarity">
    <text evidence="2">Belongs to the TfdA dioxygenase family.</text>
</comment>
<dbReference type="InterPro" id="IPR003819">
    <property type="entry name" value="TauD/TfdA-like"/>
</dbReference>
<evidence type="ECO:0000259" key="7">
    <source>
        <dbReference type="Pfam" id="PF02668"/>
    </source>
</evidence>
<dbReference type="FunFam" id="3.60.130.10:FF:000002">
    <property type="entry name" value="Alpha-ketoglutarate-dependent taurine dioxygenase"/>
    <property type="match status" value="1"/>
</dbReference>
<name>A0A149QVQ9_9PROT</name>
<dbReference type="InterPro" id="IPR042098">
    <property type="entry name" value="TauD-like_sf"/>
</dbReference>
<keyword evidence="4 8" id="KW-0223">Dioxygenase</keyword>
<keyword evidence="6" id="KW-0408">Iron</keyword>
<comment type="caution">
    <text evidence="8">The sequence shown here is derived from an EMBL/GenBank/DDBJ whole genome shotgun (WGS) entry which is preliminary data.</text>
</comment>
<evidence type="ECO:0000256" key="1">
    <source>
        <dbReference type="ARBA" id="ARBA00001954"/>
    </source>
</evidence>
<dbReference type="AlphaFoldDB" id="A0A149QVQ9"/>
<dbReference type="GO" id="GO:0005737">
    <property type="term" value="C:cytoplasm"/>
    <property type="evidence" value="ECO:0007669"/>
    <property type="project" value="TreeGrafter"/>
</dbReference>
<protein>
    <submittedName>
        <fullName evidence="8">Taurine dioxygenase</fullName>
    </submittedName>
</protein>
<keyword evidence="5" id="KW-0560">Oxidoreductase</keyword>
<dbReference type="EMBL" id="LHZB01000110">
    <property type="protein sequence ID" value="KXV01408.1"/>
    <property type="molecule type" value="Genomic_DNA"/>
</dbReference>
<organism evidence="8 9">
    <name type="scientific">Gluconobacter potus</name>
    <dbReference type="NCBI Taxonomy" id="2724927"/>
    <lineage>
        <taxon>Bacteria</taxon>
        <taxon>Pseudomonadati</taxon>
        <taxon>Pseudomonadota</taxon>
        <taxon>Alphaproteobacteria</taxon>
        <taxon>Acetobacterales</taxon>
        <taxon>Acetobacteraceae</taxon>
        <taxon>Gluconobacter</taxon>
    </lineage>
</organism>